<dbReference type="GO" id="GO:0009103">
    <property type="term" value="P:lipopolysaccharide biosynthetic process"/>
    <property type="evidence" value="ECO:0007669"/>
    <property type="project" value="TreeGrafter"/>
</dbReference>
<evidence type="ECO:0000256" key="6">
    <source>
        <dbReference type="ARBA" id="ARBA00023136"/>
    </source>
</evidence>
<dbReference type="RefSeq" id="WP_148898274.1">
    <property type="nucleotide sequence ID" value="NZ_VNHY01000001.1"/>
</dbReference>
<keyword evidence="7" id="KW-0460">Magnesium</keyword>
<keyword evidence="6 9" id="KW-0472">Membrane</keyword>
<comment type="cofactor">
    <cofactor evidence="7">
        <name>Mg(2+)</name>
        <dbReference type="ChEBI" id="CHEBI:18420"/>
    </cofactor>
</comment>
<keyword evidence="2" id="KW-1003">Cell membrane</keyword>
<feature type="transmembrane region" description="Helical" evidence="9">
    <location>
        <begin position="79"/>
        <end position="99"/>
    </location>
</feature>
<protein>
    <submittedName>
        <fullName evidence="10">UDP-N-acetylmuramyl pentapeptide phosphotransferase/UDP-N-acetylglucosamine-1-phosphate transferase</fullName>
    </submittedName>
</protein>
<feature type="transmembrane region" description="Helical" evidence="9">
    <location>
        <begin position="141"/>
        <end position="163"/>
    </location>
</feature>
<feature type="binding site" evidence="7">
    <location>
        <position position="162"/>
    </location>
    <ligand>
        <name>Mg(2+)</name>
        <dbReference type="ChEBI" id="CHEBI:18420"/>
    </ligand>
</feature>
<feature type="transmembrane region" description="Helical" evidence="9">
    <location>
        <begin position="12"/>
        <end position="32"/>
    </location>
</feature>
<dbReference type="Pfam" id="PF00953">
    <property type="entry name" value="Glycos_transf_4"/>
    <property type="match status" value="1"/>
</dbReference>
<evidence type="ECO:0000313" key="11">
    <source>
        <dbReference type="Proteomes" id="UP000324595"/>
    </source>
</evidence>
<dbReference type="Proteomes" id="UP000324595">
    <property type="component" value="Unassembled WGS sequence"/>
</dbReference>
<feature type="transmembrane region" description="Helical" evidence="9">
    <location>
        <begin position="111"/>
        <end position="129"/>
    </location>
</feature>
<dbReference type="InterPro" id="IPR000715">
    <property type="entry name" value="Glycosyl_transferase_4"/>
</dbReference>
<dbReference type="AlphaFoldDB" id="A0A5D3YNA6"/>
<comment type="caution">
    <text evidence="10">The sequence shown here is derived from an EMBL/GenBank/DDBJ whole genome shotgun (WGS) entry which is preliminary data.</text>
</comment>
<name>A0A5D3YNA6_9BACT</name>
<dbReference type="OrthoDB" id="9783652at2"/>
<proteinExistence type="predicted"/>
<evidence type="ECO:0000256" key="3">
    <source>
        <dbReference type="ARBA" id="ARBA00022679"/>
    </source>
</evidence>
<evidence type="ECO:0000256" key="5">
    <source>
        <dbReference type="ARBA" id="ARBA00022989"/>
    </source>
</evidence>
<feature type="binding site" evidence="7">
    <location>
        <position position="222"/>
    </location>
    <ligand>
        <name>Mg(2+)</name>
        <dbReference type="ChEBI" id="CHEBI:18420"/>
    </ligand>
</feature>
<feature type="compositionally biased region" description="Basic and acidic residues" evidence="8">
    <location>
        <begin position="401"/>
        <end position="414"/>
    </location>
</feature>
<evidence type="ECO:0000256" key="1">
    <source>
        <dbReference type="ARBA" id="ARBA00004651"/>
    </source>
</evidence>
<reference evidence="10 11" key="1">
    <citation type="submission" date="2019-07" db="EMBL/GenBank/DDBJ databases">
        <title>Genomic Encyclopedia of Archaeal and Bacterial Type Strains, Phase II (KMG-II): from individual species to whole genera.</title>
        <authorList>
            <person name="Goeker M."/>
        </authorList>
    </citation>
    <scope>NUCLEOTIDE SEQUENCE [LARGE SCALE GENOMIC DNA]</scope>
    <source>
        <strain evidence="10 11">DSM 21935</strain>
    </source>
</reference>
<keyword evidence="7" id="KW-0479">Metal-binding</keyword>
<dbReference type="GO" id="GO:0016780">
    <property type="term" value="F:phosphotransferase activity, for other substituted phosphate groups"/>
    <property type="evidence" value="ECO:0007669"/>
    <property type="project" value="InterPro"/>
</dbReference>
<keyword evidence="11" id="KW-1185">Reference proteome</keyword>
<evidence type="ECO:0000256" key="8">
    <source>
        <dbReference type="SAM" id="MobiDB-lite"/>
    </source>
</evidence>
<feature type="transmembrane region" description="Helical" evidence="9">
    <location>
        <begin position="251"/>
        <end position="276"/>
    </location>
</feature>
<evidence type="ECO:0000256" key="7">
    <source>
        <dbReference type="PIRSR" id="PIRSR600715-1"/>
    </source>
</evidence>
<dbReference type="CDD" id="cd06853">
    <property type="entry name" value="GT_WecA_like"/>
    <property type="match status" value="1"/>
</dbReference>
<dbReference type="GO" id="GO:0071555">
    <property type="term" value="P:cell wall organization"/>
    <property type="evidence" value="ECO:0007669"/>
    <property type="project" value="TreeGrafter"/>
</dbReference>
<evidence type="ECO:0000256" key="2">
    <source>
        <dbReference type="ARBA" id="ARBA00022475"/>
    </source>
</evidence>
<feature type="region of interest" description="Disordered" evidence="8">
    <location>
        <begin position="393"/>
        <end position="414"/>
    </location>
</feature>
<dbReference type="EMBL" id="VNHY01000001">
    <property type="protein sequence ID" value="TYP95616.1"/>
    <property type="molecule type" value="Genomic_DNA"/>
</dbReference>
<comment type="subcellular location">
    <subcellularLocation>
        <location evidence="1">Cell membrane</location>
        <topology evidence="1">Multi-pass membrane protein</topology>
    </subcellularLocation>
</comment>
<organism evidence="10 11">
    <name type="scientific">Fodinibius salinus</name>
    <dbReference type="NCBI Taxonomy" id="860790"/>
    <lineage>
        <taxon>Bacteria</taxon>
        <taxon>Pseudomonadati</taxon>
        <taxon>Balneolota</taxon>
        <taxon>Balneolia</taxon>
        <taxon>Balneolales</taxon>
        <taxon>Balneolaceae</taxon>
        <taxon>Fodinibius</taxon>
    </lineage>
</organism>
<feature type="transmembrane region" description="Helical" evidence="9">
    <location>
        <begin position="52"/>
        <end position="73"/>
    </location>
</feature>
<dbReference type="PANTHER" id="PTHR22926">
    <property type="entry name" value="PHOSPHO-N-ACETYLMURAMOYL-PENTAPEPTIDE-TRANSFERASE"/>
    <property type="match status" value="1"/>
</dbReference>
<sequence length="414" mass="45321">MENTLLLYDWMALGVAFLLSCLTSYYAIPIIIRAAKKNHFFDQPDHNRKLHIEAIPTLGGVAIFFAFLLSFAINPWANIIEGFPYIVAALLILFFIGLKDDLVVLSAKKKLIAQISAAALVIFGSDILISDFQGVLGLADIPHWAAVIVTFVTIIGVINAVNLIDGIDGLAGGVGVISSFLFGGAFFYTGQLSMAVFSLCLAGALLGFLYYNFSPASIFMGDTGSMILGFLLSIQAIQFIGLGSYPEFYSLFGNAAPILAVSILALPLFDTLRVVFKRLRRKSSIFEPGKDHIHHELLRMGLSHKNASLLLYAESIALVSLMATLSLFNIGVNLLLGILLFSSIVILPTNGFKRRVLASLFGYNWQAYRRQKWGIEFNHNETTPINNTATSEVASQNAFSDTKEQREEADSMVV</sequence>
<keyword evidence="4 9" id="KW-0812">Transmembrane</keyword>
<gene>
    <name evidence="10" type="ORF">LX73_0931</name>
</gene>
<dbReference type="PANTHER" id="PTHR22926:SF3">
    <property type="entry name" value="UNDECAPRENYL-PHOSPHATE ALPHA-N-ACETYLGLUCOSAMINYL 1-PHOSPHATE TRANSFERASE"/>
    <property type="match status" value="1"/>
</dbReference>
<evidence type="ECO:0000256" key="9">
    <source>
        <dbReference type="SAM" id="Phobius"/>
    </source>
</evidence>
<dbReference type="GO" id="GO:0005886">
    <property type="term" value="C:plasma membrane"/>
    <property type="evidence" value="ECO:0007669"/>
    <property type="project" value="UniProtKB-SubCell"/>
</dbReference>
<evidence type="ECO:0000313" key="10">
    <source>
        <dbReference type="EMBL" id="TYP95616.1"/>
    </source>
</evidence>
<feature type="transmembrane region" description="Helical" evidence="9">
    <location>
        <begin position="225"/>
        <end position="245"/>
    </location>
</feature>
<dbReference type="GO" id="GO:0044038">
    <property type="term" value="P:cell wall macromolecule biosynthetic process"/>
    <property type="evidence" value="ECO:0007669"/>
    <property type="project" value="TreeGrafter"/>
</dbReference>
<keyword evidence="3 10" id="KW-0808">Transferase</keyword>
<dbReference type="GO" id="GO:0046872">
    <property type="term" value="F:metal ion binding"/>
    <property type="evidence" value="ECO:0007669"/>
    <property type="project" value="UniProtKB-KW"/>
</dbReference>
<keyword evidence="5 9" id="KW-1133">Transmembrane helix</keyword>
<feature type="transmembrane region" description="Helical" evidence="9">
    <location>
        <begin position="334"/>
        <end position="352"/>
    </location>
</feature>
<feature type="transmembrane region" description="Helical" evidence="9">
    <location>
        <begin position="194"/>
        <end position="213"/>
    </location>
</feature>
<dbReference type="PROSITE" id="PS01348">
    <property type="entry name" value="MRAY_2"/>
    <property type="match status" value="1"/>
</dbReference>
<accession>A0A5D3YNA6</accession>
<feature type="transmembrane region" description="Helical" evidence="9">
    <location>
        <begin position="170"/>
        <end position="188"/>
    </location>
</feature>
<dbReference type="InterPro" id="IPR018480">
    <property type="entry name" value="PNAcMuramoyl-5peptid_Trfase_CS"/>
</dbReference>
<evidence type="ECO:0000256" key="4">
    <source>
        <dbReference type="ARBA" id="ARBA00022692"/>
    </source>
</evidence>